<comment type="caution">
    <text evidence="2">The sequence shown here is derived from an EMBL/GenBank/DDBJ whole genome shotgun (WGS) entry which is preliminary data.</text>
</comment>
<sequence>MQGCHAKKNRPRHAPSICSLGEQSVVEDGQRRLGVEAIAAGDGWRQCGASAAMTKDWEERARTGSGGRRGTQGTVA</sequence>
<organism evidence="2 3">
    <name type="scientific">Panicum virgatum</name>
    <name type="common">Blackwell switchgrass</name>
    <dbReference type="NCBI Taxonomy" id="38727"/>
    <lineage>
        <taxon>Eukaryota</taxon>
        <taxon>Viridiplantae</taxon>
        <taxon>Streptophyta</taxon>
        <taxon>Embryophyta</taxon>
        <taxon>Tracheophyta</taxon>
        <taxon>Spermatophyta</taxon>
        <taxon>Magnoliopsida</taxon>
        <taxon>Liliopsida</taxon>
        <taxon>Poales</taxon>
        <taxon>Poaceae</taxon>
        <taxon>PACMAD clade</taxon>
        <taxon>Panicoideae</taxon>
        <taxon>Panicodae</taxon>
        <taxon>Paniceae</taxon>
        <taxon>Panicinae</taxon>
        <taxon>Panicum</taxon>
        <taxon>Panicum sect. Hiantes</taxon>
    </lineage>
</organism>
<evidence type="ECO:0000313" key="2">
    <source>
        <dbReference type="EMBL" id="KAG2561445.1"/>
    </source>
</evidence>
<keyword evidence="3" id="KW-1185">Reference proteome</keyword>
<dbReference type="AlphaFoldDB" id="A0A8T0PK14"/>
<accession>A0A8T0PK14</accession>
<dbReference type="Proteomes" id="UP000823388">
    <property type="component" value="Chromosome 8K"/>
</dbReference>
<feature type="region of interest" description="Disordered" evidence="1">
    <location>
        <begin position="49"/>
        <end position="76"/>
    </location>
</feature>
<evidence type="ECO:0000256" key="1">
    <source>
        <dbReference type="SAM" id="MobiDB-lite"/>
    </source>
</evidence>
<protein>
    <submittedName>
        <fullName evidence="2">Uncharacterized protein</fullName>
    </submittedName>
</protein>
<gene>
    <name evidence="2" type="ORF">PVAP13_8KG208701</name>
</gene>
<proteinExistence type="predicted"/>
<evidence type="ECO:0000313" key="3">
    <source>
        <dbReference type="Proteomes" id="UP000823388"/>
    </source>
</evidence>
<name>A0A8T0PK14_PANVG</name>
<reference evidence="2" key="1">
    <citation type="submission" date="2020-05" db="EMBL/GenBank/DDBJ databases">
        <title>WGS assembly of Panicum virgatum.</title>
        <authorList>
            <person name="Lovell J.T."/>
            <person name="Jenkins J."/>
            <person name="Shu S."/>
            <person name="Juenger T.E."/>
            <person name="Schmutz J."/>
        </authorList>
    </citation>
    <scope>NUCLEOTIDE SEQUENCE</scope>
    <source>
        <strain evidence="2">AP13</strain>
    </source>
</reference>
<dbReference type="EMBL" id="CM029051">
    <property type="protein sequence ID" value="KAG2561445.1"/>
    <property type="molecule type" value="Genomic_DNA"/>
</dbReference>